<keyword evidence="3" id="KW-1185">Reference proteome</keyword>
<dbReference type="EMBL" id="SDPQ02000001">
    <property type="protein sequence ID" value="KAA1399374.1"/>
    <property type="molecule type" value="Genomic_DNA"/>
</dbReference>
<dbReference type="Pfam" id="PF12697">
    <property type="entry name" value="Abhydrolase_6"/>
    <property type="match status" value="1"/>
</dbReference>
<evidence type="ECO:0000259" key="1">
    <source>
        <dbReference type="Pfam" id="PF12697"/>
    </source>
</evidence>
<comment type="caution">
    <text evidence="2">The sequence shown here is derived from an EMBL/GenBank/DDBJ whole genome shotgun (WGS) entry which is preliminary data.</text>
</comment>
<dbReference type="RefSeq" id="WP_149687518.1">
    <property type="nucleotide sequence ID" value="NZ_SDPQ02000001.1"/>
</dbReference>
<evidence type="ECO:0000313" key="2">
    <source>
        <dbReference type="EMBL" id="KAA1399374.1"/>
    </source>
</evidence>
<dbReference type="GO" id="GO:0003824">
    <property type="term" value="F:catalytic activity"/>
    <property type="evidence" value="ECO:0007669"/>
    <property type="project" value="UniProtKB-ARBA"/>
</dbReference>
<dbReference type="Gene3D" id="3.40.50.1820">
    <property type="entry name" value="alpha/beta hydrolase"/>
    <property type="match status" value="1"/>
</dbReference>
<dbReference type="InterPro" id="IPR029058">
    <property type="entry name" value="AB_hydrolase_fold"/>
</dbReference>
<organism evidence="2 3">
    <name type="scientific">Aeromicrobium ginsengisoli</name>
    <dbReference type="NCBI Taxonomy" id="363867"/>
    <lineage>
        <taxon>Bacteria</taxon>
        <taxon>Bacillati</taxon>
        <taxon>Actinomycetota</taxon>
        <taxon>Actinomycetes</taxon>
        <taxon>Propionibacteriales</taxon>
        <taxon>Nocardioidaceae</taxon>
        <taxon>Aeromicrobium</taxon>
    </lineage>
</organism>
<feature type="domain" description="AB hydrolase-1" evidence="1">
    <location>
        <begin position="19"/>
        <end position="142"/>
    </location>
</feature>
<name>A0A5M4FGT3_9ACTN</name>
<dbReference type="Proteomes" id="UP000380867">
    <property type="component" value="Unassembled WGS sequence"/>
</dbReference>
<accession>A0A5M4FGT3</accession>
<dbReference type="SUPFAM" id="SSF53474">
    <property type="entry name" value="alpha/beta-Hydrolases"/>
    <property type="match status" value="1"/>
</dbReference>
<dbReference type="AlphaFoldDB" id="A0A5M4FGT3"/>
<reference evidence="2" key="1">
    <citation type="submission" date="2019-09" db="EMBL/GenBank/DDBJ databases">
        <authorList>
            <person name="Li J."/>
        </authorList>
    </citation>
    <scope>NUCLEOTIDE SEQUENCE [LARGE SCALE GENOMIC DNA]</scope>
    <source>
        <strain evidence="2">JCM 14732</strain>
    </source>
</reference>
<proteinExistence type="predicted"/>
<evidence type="ECO:0000313" key="3">
    <source>
        <dbReference type="Proteomes" id="UP000380867"/>
    </source>
</evidence>
<dbReference type="InterPro" id="IPR000073">
    <property type="entry name" value="AB_hydrolase_1"/>
</dbReference>
<dbReference type="OrthoDB" id="3366509at2"/>
<sequence length="219" mass="24164">MPGPRLDRYTTPDHPKAIVLLLHGGQQQNVEPVENTHASWWRMALMARSLRRFARRNEIALTLLQYRVRGWNSETDPAPVRDTRWALAQLTAEHPGVPVVLVGHSMGGRTACRAADDPAVVGVVGLAPWLPPGEPNGAIGGRYLRVLHGTVDRWTSPAASKAYVERSRHLATSATWQPVEGAGHFMARHLSTWRRFVEDSVSEILTATSHEEAPNEGIA</sequence>
<gene>
    <name evidence="2" type="ORF">ESP70_000965</name>
</gene>
<protein>
    <submittedName>
        <fullName evidence="2">Lysophospholipase</fullName>
    </submittedName>
</protein>